<evidence type="ECO:0000313" key="3">
    <source>
        <dbReference type="EMBL" id="CAB9509050.1"/>
    </source>
</evidence>
<keyword evidence="4" id="KW-1185">Reference proteome</keyword>
<feature type="compositionally biased region" description="Polar residues" evidence="1">
    <location>
        <begin position="482"/>
        <end position="493"/>
    </location>
</feature>
<protein>
    <submittedName>
        <fullName evidence="3">Uncharacterized protein</fullName>
    </submittedName>
</protein>
<feature type="compositionally biased region" description="Polar residues" evidence="1">
    <location>
        <begin position="522"/>
        <end position="531"/>
    </location>
</feature>
<accession>A0A9N8HE54</accession>
<evidence type="ECO:0000313" key="4">
    <source>
        <dbReference type="Proteomes" id="UP001153069"/>
    </source>
</evidence>
<comment type="caution">
    <text evidence="3">The sequence shown here is derived from an EMBL/GenBank/DDBJ whole genome shotgun (WGS) entry which is preliminary data.</text>
</comment>
<evidence type="ECO:0000256" key="2">
    <source>
        <dbReference type="SAM" id="SignalP"/>
    </source>
</evidence>
<feature type="region of interest" description="Disordered" evidence="1">
    <location>
        <begin position="409"/>
        <end position="459"/>
    </location>
</feature>
<dbReference type="Proteomes" id="UP001153069">
    <property type="component" value="Unassembled WGS sequence"/>
</dbReference>
<sequence>MRWWLCLVLALTAAALARAVEGRNPFGANGLQRTTTTRTGFFLGSRSPYAHLPEFKASRTELLEKITTLNNENSGLKTQVTEYANTRSKSNTYMQSIEKLLMQQFHARRKNWVLRCIAALFRLVFDFGKQVNHQDLLLEEIRNSSFTIQLLEEEVTKLQFARTDLEDQLVLRNFTLQNLQVQLRSATQEQEKLKRSLRNRKEREKHNRAIAKLQEQVDKAKKEISRLISQKDALAETKDKERLSFQLRIEQKQTKIDRLEEELDQKRQRVSELKAEVAGILNQRDNLVARDHDYAEMQRENSQMKAERIGLQTRINILEATVQSAQAEEEQSLEVQRRTLQSKIDSLGKERKRLDEANAELSRKLDRLDHENLMAKAKEASQQQAVEAQVRRELKASMSNDRKELTARIHSLESEQSRSKEENEELKSELSSLQQKYDEAVEKQQNQADEHEMDEFLADRDSWKERADKLEAKVALAHNSAEAASQENISLKQQLKEAQETNRALQSRATEAERVLSEKQENSGTTDDYTNNSLELEILQRQWKQTQQQSRAKLAEIAKNGHEDCCQEVLISNDNTQEHMEKLAHTWRENHDQARKRLEELSKTTDGRKSTPFVPRGTVRPAFGLTPRNKGD</sequence>
<feature type="region of interest" description="Disordered" evidence="1">
    <location>
        <begin position="589"/>
        <end position="632"/>
    </location>
</feature>
<evidence type="ECO:0000256" key="1">
    <source>
        <dbReference type="SAM" id="MobiDB-lite"/>
    </source>
</evidence>
<feature type="compositionally biased region" description="Basic and acidic residues" evidence="1">
    <location>
        <begin position="589"/>
        <end position="609"/>
    </location>
</feature>
<name>A0A9N8HE54_9STRA</name>
<keyword evidence="2" id="KW-0732">Signal</keyword>
<feature type="compositionally biased region" description="Basic and acidic residues" evidence="1">
    <location>
        <begin position="510"/>
        <end position="521"/>
    </location>
</feature>
<dbReference type="AlphaFoldDB" id="A0A9N8HE54"/>
<feature type="signal peptide" evidence="2">
    <location>
        <begin position="1"/>
        <end position="19"/>
    </location>
</feature>
<proteinExistence type="predicted"/>
<reference evidence="3" key="1">
    <citation type="submission" date="2020-06" db="EMBL/GenBank/DDBJ databases">
        <authorList>
            <consortium name="Plant Systems Biology data submission"/>
        </authorList>
    </citation>
    <scope>NUCLEOTIDE SEQUENCE</scope>
    <source>
        <strain evidence="3">D6</strain>
    </source>
</reference>
<feature type="region of interest" description="Disordered" evidence="1">
    <location>
        <begin position="480"/>
        <end position="531"/>
    </location>
</feature>
<feature type="chain" id="PRO_5040235998" evidence="2">
    <location>
        <begin position="20"/>
        <end position="632"/>
    </location>
</feature>
<feature type="compositionally biased region" description="Basic and acidic residues" evidence="1">
    <location>
        <begin position="409"/>
        <end position="428"/>
    </location>
</feature>
<gene>
    <name evidence="3" type="ORF">SEMRO_373_G128950.1</name>
</gene>
<dbReference type="EMBL" id="CAICTM010000372">
    <property type="protein sequence ID" value="CAB9509050.1"/>
    <property type="molecule type" value="Genomic_DNA"/>
</dbReference>
<organism evidence="3 4">
    <name type="scientific">Seminavis robusta</name>
    <dbReference type="NCBI Taxonomy" id="568900"/>
    <lineage>
        <taxon>Eukaryota</taxon>
        <taxon>Sar</taxon>
        <taxon>Stramenopiles</taxon>
        <taxon>Ochrophyta</taxon>
        <taxon>Bacillariophyta</taxon>
        <taxon>Bacillariophyceae</taxon>
        <taxon>Bacillariophycidae</taxon>
        <taxon>Naviculales</taxon>
        <taxon>Naviculaceae</taxon>
        <taxon>Seminavis</taxon>
    </lineage>
</organism>